<sequence>MTRFDVYISDDGFARIDQEPVTPAPGESVHEAVLDHLQRYAERYGTPVQATVTEGPGDAHFTLEVAPDGSSRVLAPEEPEEPEESEEPEDPEVPEGPTDPEVSEGPEASEGPREPAAPEDSEDSEDLEVSEAPAPVPHPVAGSALAAAVARARATAAGDAANSPARISIPAQATAPEPELVPGQEPAMEREAEPSPSLSPAPEPEPEPASGPPPEPTRRTTRGVTEELSAPVAAVDLSPELIERITRINALAAVGRLDEALDDATALREAMTAEMGAEHPDALEARAMEAYLAHLRGDHREATVLALSVARILCGAGDPQAPAAVARAAAAWQRLDDDRAAEIHGNELLHMWGRLHSAGRLSPADEHLAHQVRIQLEDLTAYV</sequence>
<dbReference type="RefSeq" id="WP_326753935.1">
    <property type="nucleotide sequence ID" value="NZ_CP109134.1"/>
</dbReference>
<keyword evidence="3" id="KW-1185">Reference proteome</keyword>
<feature type="region of interest" description="Disordered" evidence="1">
    <location>
        <begin position="45"/>
        <end position="139"/>
    </location>
</feature>
<evidence type="ECO:0000313" key="3">
    <source>
        <dbReference type="Proteomes" id="UP001335325"/>
    </source>
</evidence>
<dbReference type="Proteomes" id="UP001335325">
    <property type="component" value="Chromosome"/>
</dbReference>
<accession>A0ABZ1GR92</accession>
<proteinExistence type="predicted"/>
<feature type="compositionally biased region" description="Acidic residues" evidence="1">
    <location>
        <begin position="117"/>
        <end position="129"/>
    </location>
</feature>
<evidence type="ECO:0000313" key="2">
    <source>
        <dbReference type="EMBL" id="WSD07953.1"/>
    </source>
</evidence>
<dbReference type="GeneID" id="91545083"/>
<name>A0ABZ1GR92_9ACTN</name>
<protein>
    <submittedName>
        <fullName evidence="2">Tetratricopeptide repeat protein</fullName>
    </submittedName>
</protein>
<feature type="compositionally biased region" description="Acidic residues" evidence="1">
    <location>
        <begin position="77"/>
        <end position="93"/>
    </location>
</feature>
<reference evidence="2 3" key="1">
    <citation type="submission" date="2022-10" db="EMBL/GenBank/DDBJ databases">
        <title>The complete genomes of actinobacterial strains from the NBC collection.</title>
        <authorList>
            <person name="Joergensen T.S."/>
            <person name="Alvarez Arevalo M."/>
            <person name="Sterndorff E.B."/>
            <person name="Faurdal D."/>
            <person name="Vuksanovic O."/>
            <person name="Mourched A.-S."/>
            <person name="Charusanti P."/>
            <person name="Shaw S."/>
            <person name="Blin K."/>
            <person name="Weber T."/>
        </authorList>
    </citation>
    <scope>NUCLEOTIDE SEQUENCE [LARGE SCALE GENOMIC DNA]</scope>
    <source>
        <strain evidence="2 3">NBC 01753</strain>
    </source>
</reference>
<organism evidence="2 3">
    <name type="scientific">Streptomyces hirsutus</name>
    <dbReference type="NCBI Taxonomy" id="35620"/>
    <lineage>
        <taxon>Bacteria</taxon>
        <taxon>Bacillati</taxon>
        <taxon>Actinomycetota</taxon>
        <taxon>Actinomycetes</taxon>
        <taxon>Kitasatosporales</taxon>
        <taxon>Streptomycetaceae</taxon>
        <taxon>Streptomyces</taxon>
    </lineage>
</organism>
<evidence type="ECO:0000256" key="1">
    <source>
        <dbReference type="SAM" id="MobiDB-lite"/>
    </source>
</evidence>
<dbReference type="EMBL" id="CP109134">
    <property type="protein sequence ID" value="WSD07953.1"/>
    <property type="molecule type" value="Genomic_DNA"/>
</dbReference>
<feature type="region of interest" description="Disordered" evidence="1">
    <location>
        <begin position="158"/>
        <end position="231"/>
    </location>
</feature>
<feature type="compositionally biased region" description="Pro residues" evidence="1">
    <location>
        <begin position="197"/>
        <end position="215"/>
    </location>
</feature>
<gene>
    <name evidence="2" type="ORF">OIE73_20910</name>
</gene>